<reference evidence="1" key="1">
    <citation type="submission" date="2018-05" db="EMBL/GenBank/DDBJ databases">
        <authorList>
            <person name="Lanie J.A."/>
            <person name="Ng W.-L."/>
            <person name="Kazmierczak K.M."/>
            <person name="Andrzejewski T.M."/>
            <person name="Davidsen T.M."/>
            <person name="Wayne K.J."/>
            <person name="Tettelin H."/>
            <person name="Glass J.I."/>
            <person name="Rusch D."/>
            <person name="Podicherti R."/>
            <person name="Tsui H.-C.T."/>
            <person name="Winkler M.E."/>
        </authorList>
    </citation>
    <scope>NUCLEOTIDE SEQUENCE</scope>
</reference>
<organism evidence="1">
    <name type="scientific">marine metagenome</name>
    <dbReference type="NCBI Taxonomy" id="408172"/>
    <lineage>
        <taxon>unclassified sequences</taxon>
        <taxon>metagenomes</taxon>
        <taxon>ecological metagenomes</taxon>
    </lineage>
</organism>
<feature type="non-terminal residue" evidence="1">
    <location>
        <position position="70"/>
    </location>
</feature>
<gene>
    <name evidence="1" type="ORF">METZ01_LOCUS455207</name>
</gene>
<proteinExistence type="predicted"/>
<dbReference type="AlphaFoldDB" id="A0A383A416"/>
<evidence type="ECO:0000313" key="1">
    <source>
        <dbReference type="EMBL" id="SVE02353.1"/>
    </source>
</evidence>
<dbReference type="SUPFAM" id="SSF51197">
    <property type="entry name" value="Clavaminate synthase-like"/>
    <property type="match status" value="1"/>
</dbReference>
<dbReference type="EMBL" id="UINC01188911">
    <property type="protein sequence ID" value="SVE02353.1"/>
    <property type="molecule type" value="Genomic_DNA"/>
</dbReference>
<accession>A0A383A416</accession>
<name>A0A383A416_9ZZZZ</name>
<sequence length="70" mass="7979">MQNHNLYKDGFCFLPAIFSKNQADSARDGLWEVINGHYETGRSPESRFWNIGDDPASIIKIDKPHLCNQA</sequence>
<protein>
    <submittedName>
        <fullName evidence="1">Uncharacterized protein</fullName>
    </submittedName>
</protein>